<dbReference type="Gene3D" id="1.10.10.10">
    <property type="entry name" value="Winged helix-like DNA-binding domain superfamily/Winged helix DNA-binding domain"/>
    <property type="match status" value="1"/>
</dbReference>
<keyword evidence="2" id="KW-0238">DNA-binding</keyword>
<dbReference type="PROSITE" id="PS50987">
    <property type="entry name" value="HTH_ARSR_2"/>
    <property type="match status" value="1"/>
</dbReference>
<evidence type="ECO:0000256" key="3">
    <source>
        <dbReference type="ARBA" id="ARBA00023163"/>
    </source>
</evidence>
<reference evidence="5" key="1">
    <citation type="submission" date="2022-12" db="EMBL/GenBank/DDBJ databases">
        <title>Clostridium sp. nov., isolated from industrial wastewater.</title>
        <authorList>
            <person name="Jiayan W."/>
        </authorList>
    </citation>
    <scope>NUCLEOTIDE SEQUENCE</scope>
    <source>
        <strain evidence="5">ZC22-4</strain>
    </source>
</reference>
<gene>
    <name evidence="5" type="ORF">OW729_17595</name>
</gene>
<proteinExistence type="predicted"/>
<dbReference type="EMBL" id="JAPQFJ010000028">
    <property type="protein sequence ID" value="MCY6960424.1"/>
    <property type="molecule type" value="Genomic_DNA"/>
</dbReference>
<dbReference type="Proteomes" id="UP001144612">
    <property type="component" value="Unassembled WGS sequence"/>
</dbReference>
<protein>
    <submittedName>
        <fullName evidence="5">Metalloregulator ArsR/SmtB family transcription factor</fullName>
    </submittedName>
</protein>
<dbReference type="InterPro" id="IPR036388">
    <property type="entry name" value="WH-like_DNA-bd_sf"/>
</dbReference>
<evidence type="ECO:0000256" key="1">
    <source>
        <dbReference type="ARBA" id="ARBA00023015"/>
    </source>
</evidence>
<dbReference type="PANTHER" id="PTHR33154:SF18">
    <property type="entry name" value="ARSENICAL RESISTANCE OPERON REPRESSOR"/>
    <property type="match status" value="1"/>
</dbReference>
<dbReference type="SUPFAM" id="SSF46785">
    <property type="entry name" value="Winged helix' DNA-binding domain"/>
    <property type="match status" value="1"/>
</dbReference>
<evidence type="ECO:0000313" key="6">
    <source>
        <dbReference type="Proteomes" id="UP001144612"/>
    </source>
</evidence>
<organism evidence="5 6">
    <name type="scientific">Clostridium brassicae</name>
    <dbReference type="NCBI Taxonomy" id="2999072"/>
    <lineage>
        <taxon>Bacteria</taxon>
        <taxon>Bacillati</taxon>
        <taxon>Bacillota</taxon>
        <taxon>Clostridia</taxon>
        <taxon>Eubacteriales</taxon>
        <taxon>Clostridiaceae</taxon>
        <taxon>Clostridium</taxon>
    </lineage>
</organism>
<dbReference type="Pfam" id="PF12840">
    <property type="entry name" value="HTH_20"/>
    <property type="match status" value="1"/>
</dbReference>
<evidence type="ECO:0000313" key="5">
    <source>
        <dbReference type="EMBL" id="MCY6960424.1"/>
    </source>
</evidence>
<dbReference type="NCBIfam" id="NF033788">
    <property type="entry name" value="HTH_metalloreg"/>
    <property type="match status" value="1"/>
</dbReference>
<feature type="domain" description="HTH arsR-type" evidence="4">
    <location>
        <begin position="3"/>
        <end position="93"/>
    </location>
</feature>
<dbReference type="RefSeq" id="WP_268062861.1">
    <property type="nucleotide sequence ID" value="NZ_JAPQFJ010000028.1"/>
</dbReference>
<keyword evidence="6" id="KW-1185">Reference proteome</keyword>
<dbReference type="SMART" id="SM00418">
    <property type="entry name" value="HTH_ARSR"/>
    <property type="match status" value="1"/>
</dbReference>
<dbReference type="InterPro" id="IPR051081">
    <property type="entry name" value="HTH_MetalResp_TranReg"/>
</dbReference>
<dbReference type="InterPro" id="IPR001845">
    <property type="entry name" value="HTH_ArsR_DNA-bd_dom"/>
</dbReference>
<keyword evidence="3" id="KW-0804">Transcription</keyword>
<keyword evidence="1" id="KW-0805">Transcription regulation</keyword>
<sequence length="93" mass="10550">MDNNFEKYNEISELLKVLAHPVRICIIRGLLEKGRCNVSTMQHCLDIPQPTVSTHLQKLKAAGIIEGERKGLEVSYKLCSDKVVQLINLLFED</sequence>
<dbReference type="InterPro" id="IPR036390">
    <property type="entry name" value="WH_DNA-bd_sf"/>
</dbReference>
<name>A0ABT4DHD3_9CLOT</name>
<dbReference type="InterPro" id="IPR011991">
    <property type="entry name" value="ArsR-like_HTH"/>
</dbReference>
<comment type="caution">
    <text evidence="5">The sequence shown here is derived from an EMBL/GenBank/DDBJ whole genome shotgun (WGS) entry which is preliminary data.</text>
</comment>
<evidence type="ECO:0000259" key="4">
    <source>
        <dbReference type="PROSITE" id="PS50987"/>
    </source>
</evidence>
<evidence type="ECO:0000256" key="2">
    <source>
        <dbReference type="ARBA" id="ARBA00023125"/>
    </source>
</evidence>
<dbReference type="CDD" id="cd00090">
    <property type="entry name" value="HTH_ARSR"/>
    <property type="match status" value="1"/>
</dbReference>
<dbReference type="PRINTS" id="PR00778">
    <property type="entry name" value="HTHARSR"/>
</dbReference>
<accession>A0ABT4DHD3</accession>
<dbReference type="PANTHER" id="PTHR33154">
    <property type="entry name" value="TRANSCRIPTIONAL REGULATOR, ARSR FAMILY"/>
    <property type="match status" value="1"/>
</dbReference>